<feature type="domain" description="SUF system FeS cluster assembly SufBD N-terminal" evidence="3">
    <location>
        <begin position="86"/>
        <end position="152"/>
    </location>
</feature>
<dbReference type="InterPro" id="IPR037284">
    <property type="entry name" value="SUF_FeS_clus_asmbl_SufBD_sf"/>
</dbReference>
<dbReference type="DNASU" id="1027844"/>
<dbReference type="InterPro" id="IPR045595">
    <property type="entry name" value="SufBD_N"/>
</dbReference>
<dbReference type="InterPro" id="IPR011542">
    <property type="entry name" value="SUF_FeS_clus_asmbl_SufD"/>
</dbReference>
<dbReference type="InterPro" id="IPR055346">
    <property type="entry name" value="Fe-S_cluster_assembly_SufBD"/>
</dbReference>
<dbReference type="SUPFAM" id="SSF101960">
    <property type="entry name" value="Stabilizer of iron transporter SufD"/>
    <property type="match status" value="1"/>
</dbReference>
<dbReference type="Proteomes" id="UP000002512">
    <property type="component" value="Chromosome"/>
</dbReference>
<dbReference type="GO" id="GO:0016226">
    <property type="term" value="P:iron-sulfur cluster assembly"/>
    <property type="evidence" value="ECO:0007669"/>
    <property type="project" value="InterPro"/>
</dbReference>
<dbReference type="RefSeq" id="WP_002262746.1">
    <property type="nucleotide sequence ID" value="NC_004350.2"/>
</dbReference>
<evidence type="ECO:0000259" key="3">
    <source>
        <dbReference type="Pfam" id="PF19295"/>
    </source>
</evidence>
<dbReference type="KEGG" id="smu:SMU_248"/>
<protein>
    <submittedName>
        <fullName evidence="4">ABC transporter, membrane protein</fullName>
    </submittedName>
</protein>
<dbReference type="NCBIfam" id="TIGR01981">
    <property type="entry name" value="sufD"/>
    <property type="match status" value="1"/>
</dbReference>
<dbReference type="HOGENOM" id="CLU_026231_3_0_9"/>
<feature type="domain" description="SUF system FeS cluster assembly SufBD core" evidence="2">
    <location>
        <begin position="162"/>
        <end position="392"/>
    </location>
</feature>
<sequence length="420" mass="46136">MTKESILTFSQSKAEPAWLQEKRLAAFDKIDDLELPRIERVKFQRWNLGDGTITESPISANVPDFTSFGENPKLVQLGTQTVLESLPAKLVEQGVVFTDFHSALEEIPQVIEKYFATALKFDEDKLSAYHTAYFNSGSVLYVPDNVEIDLPLEGIFLQDSTSNVPLNKHVLIIAGRHAKVNYLERFETIGDSDVKATANIAVEVLAQAGSQVKFAAIDRLGNNITTYISRRGRLDNDASIDWALGVMNEGNVIADFDSDLIGNGSHAELKVVAASSGRQIQGIDTRVTNYGNNSIGHILQHGVILERGTLTFNGIGHIIKGAKGADAQQESRVLMLSDKARSDANPILLIDENEVTAGHAASIGQVDPEDMYYLMSRGIDKETAERLVIRGFLGTVITEIPVKAVRDEMIAVLDEKLDKR</sequence>
<dbReference type="InterPro" id="IPR000825">
    <property type="entry name" value="SUF_FeS_clus_asmbl_SufBD_core"/>
</dbReference>
<dbReference type="Pfam" id="PF19295">
    <property type="entry name" value="SufBD_N"/>
    <property type="match status" value="1"/>
</dbReference>
<dbReference type="STRING" id="210007.SMU_248"/>
<comment type="similarity">
    <text evidence="1">Belongs to the iron-sulfur cluster assembly SufBD family.</text>
</comment>
<proteinExistence type="inferred from homology"/>
<dbReference type="eggNOG" id="COG0719">
    <property type="taxonomic scope" value="Bacteria"/>
</dbReference>
<keyword evidence="5" id="KW-1185">Reference proteome</keyword>
<dbReference type="PANTHER" id="PTHR43575">
    <property type="entry name" value="PROTEIN ABCI7, CHLOROPLASTIC"/>
    <property type="match status" value="1"/>
</dbReference>
<evidence type="ECO:0000256" key="1">
    <source>
        <dbReference type="ARBA" id="ARBA00043967"/>
    </source>
</evidence>
<dbReference type="PATRIC" id="fig|210007.7.peg.215"/>
<evidence type="ECO:0000259" key="2">
    <source>
        <dbReference type="Pfam" id="PF01458"/>
    </source>
</evidence>
<dbReference type="SMR" id="Q8DW31"/>
<evidence type="ECO:0000313" key="5">
    <source>
        <dbReference type="Proteomes" id="UP000002512"/>
    </source>
</evidence>
<name>Q8DW31_STRMU</name>
<gene>
    <name evidence="4" type="ordered locus">SMU_248</name>
</gene>
<dbReference type="OrthoDB" id="9803529at2"/>
<organism evidence="4 5">
    <name type="scientific">Streptococcus mutans serotype c (strain ATCC 700610 / UA159)</name>
    <dbReference type="NCBI Taxonomy" id="210007"/>
    <lineage>
        <taxon>Bacteria</taxon>
        <taxon>Bacillati</taxon>
        <taxon>Bacillota</taxon>
        <taxon>Bacilli</taxon>
        <taxon>Lactobacillales</taxon>
        <taxon>Streptococcaceae</taxon>
        <taxon>Streptococcus</taxon>
    </lineage>
</organism>
<reference evidence="4 5" key="1">
    <citation type="journal article" date="2002" name="Proc. Natl. Acad. Sci. U.S.A.">
        <title>Genome sequence of Streptococcus mutans UA159, a cariogenic dental pathogen.</title>
        <authorList>
            <person name="Ajdic D."/>
            <person name="McShan W.M."/>
            <person name="McLaughlin R.E."/>
            <person name="Savic G."/>
            <person name="Chang J."/>
            <person name="Carson M.B."/>
            <person name="Primeaux C."/>
            <person name="Tian R."/>
            <person name="Kenton S."/>
            <person name="Jia H."/>
            <person name="Lin S."/>
            <person name="Qian Y."/>
            <person name="Li S."/>
            <person name="Zhu H."/>
            <person name="Najar F."/>
            <person name="Lai H."/>
            <person name="White J."/>
            <person name="Roe B.A."/>
            <person name="Ferretti J.J."/>
        </authorList>
    </citation>
    <scope>NUCLEOTIDE SEQUENCE [LARGE SCALE GENOMIC DNA]</scope>
    <source>
        <strain evidence="5">ATCC 700610 / UA159</strain>
    </source>
</reference>
<dbReference type="Pfam" id="PF01458">
    <property type="entry name" value="SUFBD_core"/>
    <property type="match status" value="1"/>
</dbReference>
<dbReference type="AlphaFoldDB" id="Q8DW31"/>
<dbReference type="PANTHER" id="PTHR43575:SF1">
    <property type="entry name" value="PROTEIN ABCI7, CHLOROPLASTIC"/>
    <property type="match status" value="1"/>
</dbReference>
<evidence type="ECO:0000313" key="4">
    <source>
        <dbReference type="EMBL" id="AAN58018.1"/>
    </source>
</evidence>
<accession>Q8DW31</accession>
<dbReference type="EMBL" id="AE014133">
    <property type="protein sequence ID" value="AAN58018.1"/>
    <property type="molecule type" value="Genomic_DNA"/>
</dbReference>
<dbReference type="PhylomeDB" id="Q8DW31"/>